<dbReference type="OrthoDB" id="9808017at2"/>
<evidence type="ECO:0000313" key="3">
    <source>
        <dbReference type="Proteomes" id="UP000288812"/>
    </source>
</evidence>
<dbReference type="InterPro" id="IPR036388">
    <property type="entry name" value="WH-like_DNA-bd_sf"/>
</dbReference>
<dbReference type="InterPro" id="IPR052509">
    <property type="entry name" value="Metal_resp_DNA-bind_regulator"/>
</dbReference>
<dbReference type="RefSeq" id="WP_127724468.1">
    <property type="nucleotide sequence ID" value="NZ_RLIH01000006.1"/>
</dbReference>
<dbReference type="EMBL" id="RLIH01000006">
    <property type="protein sequence ID" value="RVU54815.1"/>
    <property type="molecule type" value="Genomic_DNA"/>
</dbReference>
<proteinExistence type="predicted"/>
<evidence type="ECO:0000259" key="1">
    <source>
        <dbReference type="Pfam" id="PF03551"/>
    </source>
</evidence>
<dbReference type="SUPFAM" id="SSF46785">
    <property type="entry name" value="Winged helix' DNA-binding domain"/>
    <property type="match status" value="1"/>
</dbReference>
<evidence type="ECO:0000313" key="2">
    <source>
        <dbReference type="EMBL" id="RVU54815.1"/>
    </source>
</evidence>
<keyword evidence="3" id="KW-1185">Reference proteome</keyword>
<name>A0A437S710_9FIRM</name>
<comment type="caution">
    <text evidence="2">The sequence shown here is derived from an EMBL/GenBank/DDBJ whole genome shotgun (WGS) entry which is preliminary data.</text>
</comment>
<dbReference type="AlphaFoldDB" id="A0A437S710"/>
<reference evidence="2 3" key="1">
    <citation type="submission" date="2018-11" db="EMBL/GenBank/DDBJ databases">
        <title>Genome sequencing and assembly of Anaerosphaera sp. nov., GS7-6-2.</title>
        <authorList>
            <person name="Rettenmaier R."/>
            <person name="Liebl W."/>
            <person name="Zverlov V."/>
        </authorList>
    </citation>
    <scope>NUCLEOTIDE SEQUENCE [LARGE SCALE GENOMIC DNA]</scope>
    <source>
        <strain evidence="2 3">GS7-6-2</strain>
    </source>
</reference>
<dbReference type="Gene3D" id="1.10.10.10">
    <property type="entry name" value="Winged helix-like DNA-binding domain superfamily/Winged helix DNA-binding domain"/>
    <property type="match status" value="1"/>
</dbReference>
<dbReference type="Pfam" id="PF03551">
    <property type="entry name" value="PadR"/>
    <property type="match status" value="1"/>
</dbReference>
<gene>
    <name evidence="2" type="ORF">EF514_05710</name>
</gene>
<accession>A0A437S710</accession>
<dbReference type="PANTHER" id="PTHR33169">
    <property type="entry name" value="PADR-FAMILY TRANSCRIPTIONAL REGULATOR"/>
    <property type="match status" value="1"/>
</dbReference>
<feature type="domain" description="Transcription regulator PadR N-terminal" evidence="1">
    <location>
        <begin position="16"/>
        <end position="89"/>
    </location>
</feature>
<dbReference type="InterPro" id="IPR036390">
    <property type="entry name" value="WH_DNA-bd_sf"/>
</dbReference>
<dbReference type="Proteomes" id="UP000288812">
    <property type="component" value="Unassembled WGS sequence"/>
</dbReference>
<protein>
    <submittedName>
        <fullName evidence="2">PadR family transcriptional regulator</fullName>
    </submittedName>
</protein>
<sequence length="113" mass="12979">MSKSKMVLSGGNSMLVLKLLEEEEMYGYQIIEELERRSENVFKLKAGTLYPILHGLEKKELVTSYEKEAENGKVRKYYTITSEGKKILSQQVEEWTDYMNAMEKVIGGANYAV</sequence>
<dbReference type="InterPro" id="IPR005149">
    <property type="entry name" value="Tscrpt_reg_PadR_N"/>
</dbReference>
<organism evidence="2 3">
    <name type="scientific">Anaerosphaera multitolerans</name>
    <dbReference type="NCBI Taxonomy" id="2487351"/>
    <lineage>
        <taxon>Bacteria</taxon>
        <taxon>Bacillati</taxon>
        <taxon>Bacillota</taxon>
        <taxon>Tissierellia</taxon>
        <taxon>Tissierellales</taxon>
        <taxon>Peptoniphilaceae</taxon>
        <taxon>Anaerosphaera</taxon>
    </lineage>
</organism>
<dbReference type="PANTHER" id="PTHR33169:SF14">
    <property type="entry name" value="TRANSCRIPTIONAL REGULATOR RV3488"/>
    <property type="match status" value="1"/>
</dbReference>